<accession>W1Y407</accession>
<evidence type="ECO:0000313" key="2">
    <source>
        <dbReference type="EMBL" id="ETJ36400.1"/>
    </source>
</evidence>
<dbReference type="InterPro" id="IPR052200">
    <property type="entry name" value="Protoporphyrinogen_IX_DH"/>
</dbReference>
<dbReference type="GO" id="GO:0010181">
    <property type="term" value="F:FMN binding"/>
    <property type="evidence" value="ECO:0007669"/>
    <property type="project" value="InterPro"/>
</dbReference>
<gene>
    <name evidence="2" type="ORF">Q604_UNBC09336G0001</name>
</gene>
<organism evidence="2">
    <name type="scientific">human gut metagenome</name>
    <dbReference type="NCBI Taxonomy" id="408170"/>
    <lineage>
        <taxon>unclassified sequences</taxon>
        <taxon>metagenomes</taxon>
        <taxon>organismal metagenomes</taxon>
    </lineage>
</organism>
<dbReference type="GO" id="GO:0006783">
    <property type="term" value="P:heme biosynthetic process"/>
    <property type="evidence" value="ECO:0007669"/>
    <property type="project" value="TreeGrafter"/>
</dbReference>
<dbReference type="GO" id="GO:0070819">
    <property type="term" value="F:menaquinone-dependent protoporphyrinogen oxidase activity"/>
    <property type="evidence" value="ECO:0007669"/>
    <property type="project" value="TreeGrafter"/>
</dbReference>
<dbReference type="InterPro" id="IPR029039">
    <property type="entry name" value="Flavoprotein-like_sf"/>
</dbReference>
<sequence>MQKTLIVYKSETGFTQKYANWLSNELSCDICDLKDCSKEKINNYDILIYGGGIYAG</sequence>
<comment type="caution">
    <text evidence="2">The sequence shown here is derived from an EMBL/GenBank/DDBJ whole genome shotgun (WGS) entry which is preliminary data.</text>
</comment>
<dbReference type="InterPro" id="IPR026816">
    <property type="entry name" value="Flavodoxin_dom"/>
</dbReference>
<dbReference type="GO" id="GO:0009055">
    <property type="term" value="F:electron transfer activity"/>
    <property type="evidence" value="ECO:0007669"/>
    <property type="project" value="InterPro"/>
</dbReference>
<feature type="domain" description="Flavodoxin-like" evidence="1">
    <location>
        <begin position="4"/>
        <end position="56"/>
    </location>
</feature>
<dbReference type="PROSITE" id="PS50902">
    <property type="entry name" value="FLAVODOXIN_LIKE"/>
    <property type="match status" value="1"/>
</dbReference>
<dbReference type="Pfam" id="PF12724">
    <property type="entry name" value="Flavodoxin_5"/>
    <property type="match status" value="1"/>
</dbReference>
<dbReference type="Gene3D" id="3.40.50.360">
    <property type="match status" value="1"/>
</dbReference>
<proteinExistence type="predicted"/>
<name>W1Y407_9ZZZZ</name>
<dbReference type="InterPro" id="IPR001226">
    <property type="entry name" value="Flavodoxin_CS"/>
</dbReference>
<dbReference type="EMBL" id="AZMM01009336">
    <property type="protein sequence ID" value="ETJ36400.1"/>
    <property type="molecule type" value="Genomic_DNA"/>
</dbReference>
<evidence type="ECO:0000259" key="1">
    <source>
        <dbReference type="PROSITE" id="PS50902"/>
    </source>
</evidence>
<dbReference type="SUPFAM" id="SSF52218">
    <property type="entry name" value="Flavoproteins"/>
    <property type="match status" value="1"/>
</dbReference>
<protein>
    <recommendedName>
        <fullName evidence="1">Flavodoxin-like domain-containing protein</fullName>
    </recommendedName>
</protein>
<dbReference type="PROSITE" id="PS00201">
    <property type="entry name" value="FLAVODOXIN"/>
    <property type="match status" value="1"/>
</dbReference>
<dbReference type="InterPro" id="IPR008254">
    <property type="entry name" value="Flavodoxin/NO_synth"/>
</dbReference>
<dbReference type="PANTHER" id="PTHR38030">
    <property type="entry name" value="PROTOPORPHYRINOGEN IX DEHYDROGENASE [MENAQUINONE]"/>
    <property type="match status" value="1"/>
</dbReference>
<reference evidence="2" key="1">
    <citation type="submission" date="2013-12" db="EMBL/GenBank/DDBJ databases">
        <title>A Varibaculum cambriense genome reconstructed from a premature infant gut community with otherwise low bacterial novelty that shifts toward anaerobic metabolism during the third week of life.</title>
        <authorList>
            <person name="Brown C.T."/>
            <person name="Sharon I."/>
            <person name="Thomas B.C."/>
            <person name="Castelle C.J."/>
            <person name="Morowitz M.J."/>
            <person name="Banfield J.F."/>
        </authorList>
    </citation>
    <scope>NUCLEOTIDE SEQUENCE</scope>
</reference>
<dbReference type="PANTHER" id="PTHR38030:SF2">
    <property type="entry name" value="PROTOPORPHYRINOGEN IX DEHYDROGENASE [QUINONE]"/>
    <property type="match status" value="1"/>
</dbReference>
<dbReference type="AlphaFoldDB" id="W1Y407"/>